<sequence length="316" mass="35059">MEVLLLLIAITLPLFLLFILKNYNASKSNRRAPGTNNFLGTLARADRLPYGRDFDTHRPTGRFSNGKIPVDFLALRLGLPYIPTYLGQTASVEDMIHGVNYASAGAGLIFTSGSELGQHISFTQQVQQVTDTFRQLILNMALQQLLFRVLGCQPQGAAVHNFVIQLALSMIELISRLHHFHVVPLLGFCSENQGKRIERLLGPVYPTPGRNLPIPPGLAMDIPATGSSFNILDAWFPLTIEDVAGQSVDCIDCVLSTCICNDIHHKSCHFCRSLAVVKYIDFRCTSSNKVLEVLLLKSWGVLQHFPKFSKTRTVLV</sequence>
<dbReference type="GO" id="GO:0016042">
    <property type="term" value="P:lipid catabolic process"/>
    <property type="evidence" value="ECO:0007669"/>
    <property type="project" value="UniProtKB-KW"/>
</dbReference>
<keyword evidence="6" id="KW-0442">Lipid degradation</keyword>
<dbReference type="Gene3D" id="3.40.50.1110">
    <property type="entry name" value="SGNH hydrolase"/>
    <property type="match status" value="1"/>
</dbReference>
<dbReference type="InterPro" id="IPR051238">
    <property type="entry name" value="GDSL_esterase/lipase"/>
</dbReference>
<keyword evidence="7" id="KW-0443">Lipid metabolism</keyword>
<dbReference type="PANTHER" id="PTHR45650:SF37">
    <property type="entry name" value="SGNH HYDROLASE-TYPE ESTERASE SUPERFAMILY PROTEIN"/>
    <property type="match status" value="1"/>
</dbReference>
<evidence type="ECO:0000256" key="6">
    <source>
        <dbReference type="ARBA" id="ARBA00022963"/>
    </source>
</evidence>
<proteinExistence type="inferred from homology"/>
<name>A0AAD8MG31_9APIA</name>
<evidence type="ECO:0000256" key="7">
    <source>
        <dbReference type="ARBA" id="ARBA00023098"/>
    </source>
</evidence>
<evidence type="ECO:0000256" key="1">
    <source>
        <dbReference type="ARBA" id="ARBA00004613"/>
    </source>
</evidence>
<accession>A0AAD8MG31</accession>
<keyword evidence="5" id="KW-0378">Hydrolase</keyword>
<comment type="caution">
    <text evidence="8">The sequence shown here is derived from an EMBL/GenBank/DDBJ whole genome shotgun (WGS) entry which is preliminary data.</text>
</comment>
<reference evidence="8" key="2">
    <citation type="submission" date="2023-05" db="EMBL/GenBank/DDBJ databases">
        <authorList>
            <person name="Schelkunov M.I."/>
        </authorList>
    </citation>
    <scope>NUCLEOTIDE SEQUENCE</scope>
    <source>
        <strain evidence="8">Hsosn_3</strain>
        <tissue evidence="8">Leaf</tissue>
    </source>
</reference>
<evidence type="ECO:0000256" key="5">
    <source>
        <dbReference type="ARBA" id="ARBA00022801"/>
    </source>
</evidence>
<dbReference type="Proteomes" id="UP001237642">
    <property type="component" value="Unassembled WGS sequence"/>
</dbReference>
<keyword evidence="9" id="KW-1185">Reference proteome</keyword>
<protein>
    <submittedName>
        <fullName evidence="8">Uncharacterized protein</fullName>
    </submittedName>
</protein>
<dbReference type="AlphaFoldDB" id="A0AAD8MG31"/>
<keyword evidence="4" id="KW-0732">Signal</keyword>
<comment type="similarity">
    <text evidence="2">Belongs to the 'GDSL' lipolytic enzyme family.</text>
</comment>
<dbReference type="PANTHER" id="PTHR45650">
    <property type="entry name" value="GDSL-LIKE LIPASE/ACYLHYDROLASE-RELATED"/>
    <property type="match status" value="1"/>
</dbReference>
<evidence type="ECO:0000313" key="9">
    <source>
        <dbReference type="Proteomes" id="UP001237642"/>
    </source>
</evidence>
<evidence type="ECO:0000256" key="3">
    <source>
        <dbReference type="ARBA" id="ARBA00022525"/>
    </source>
</evidence>
<dbReference type="InterPro" id="IPR036514">
    <property type="entry name" value="SGNH_hydro_sf"/>
</dbReference>
<comment type="subcellular location">
    <subcellularLocation>
        <location evidence="1">Secreted</location>
    </subcellularLocation>
</comment>
<evidence type="ECO:0000256" key="4">
    <source>
        <dbReference type="ARBA" id="ARBA00022729"/>
    </source>
</evidence>
<keyword evidence="3" id="KW-0964">Secreted</keyword>
<evidence type="ECO:0000313" key="8">
    <source>
        <dbReference type="EMBL" id="KAK1371597.1"/>
    </source>
</evidence>
<dbReference type="EMBL" id="JAUIZM010000008">
    <property type="protein sequence ID" value="KAK1371597.1"/>
    <property type="molecule type" value="Genomic_DNA"/>
</dbReference>
<dbReference type="GO" id="GO:0005576">
    <property type="term" value="C:extracellular region"/>
    <property type="evidence" value="ECO:0007669"/>
    <property type="project" value="UniProtKB-SubCell"/>
</dbReference>
<dbReference type="GO" id="GO:0016787">
    <property type="term" value="F:hydrolase activity"/>
    <property type="evidence" value="ECO:0007669"/>
    <property type="project" value="UniProtKB-KW"/>
</dbReference>
<organism evidence="8 9">
    <name type="scientific">Heracleum sosnowskyi</name>
    <dbReference type="NCBI Taxonomy" id="360622"/>
    <lineage>
        <taxon>Eukaryota</taxon>
        <taxon>Viridiplantae</taxon>
        <taxon>Streptophyta</taxon>
        <taxon>Embryophyta</taxon>
        <taxon>Tracheophyta</taxon>
        <taxon>Spermatophyta</taxon>
        <taxon>Magnoliopsida</taxon>
        <taxon>eudicotyledons</taxon>
        <taxon>Gunneridae</taxon>
        <taxon>Pentapetalae</taxon>
        <taxon>asterids</taxon>
        <taxon>campanulids</taxon>
        <taxon>Apiales</taxon>
        <taxon>Apiaceae</taxon>
        <taxon>Apioideae</taxon>
        <taxon>apioid superclade</taxon>
        <taxon>Tordylieae</taxon>
        <taxon>Tordyliinae</taxon>
        <taxon>Heracleum</taxon>
    </lineage>
</organism>
<evidence type="ECO:0000256" key="2">
    <source>
        <dbReference type="ARBA" id="ARBA00008668"/>
    </source>
</evidence>
<gene>
    <name evidence="8" type="ORF">POM88_037689</name>
</gene>
<reference evidence="8" key="1">
    <citation type="submission" date="2023-02" db="EMBL/GenBank/DDBJ databases">
        <title>Genome of toxic invasive species Heracleum sosnowskyi carries increased number of genes despite the absence of recent whole-genome duplications.</title>
        <authorList>
            <person name="Schelkunov M."/>
            <person name="Shtratnikova V."/>
            <person name="Makarenko M."/>
            <person name="Klepikova A."/>
            <person name="Omelchenko D."/>
            <person name="Novikova G."/>
            <person name="Obukhova E."/>
            <person name="Bogdanov V."/>
            <person name="Penin A."/>
            <person name="Logacheva M."/>
        </authorList>
    </citation>
    <scope>NUCLEOTIDE SEQUENCE</scope>
    <source>
        <strain evidence="8">Hsosn_3</strain>
        <tissue evidence="8">Leaf</tissue>
    </source>
</reference>